<dbReference type="RefSeq" id="WP_179633218.1">
    <property type="nucleotide sequence ID" value="NZ_JACCFH010000001.1"/>
</dbReference>
<evidence type="ECO:0000259" key="1">
    <source>
        <dbReference type="Pfam" id="PF12766"/>
    </source>
</evidence>
<comment type="caution">
    <text evidence="2">The sequence shown here is derived from an EMBL/GenBank/DDBJ whole genome shotgun (WGS) entry which is preliminary data.</text>
</comment>
<feature type="domain" description="Pyridoxamine 5'-phosphate oxidase Alr4036 family FMN-binding" evidence="1">
    <location>
        <begin position="18"/>
        <end position="98"/>
    </location>
</feature>
<reference evidence="2 3" key="1">
    <citation type="submission" date="2020-07" db="EMBL/GenBank/DDBJ databases">
        <title>Genomic Encyclopedia of Archaeal and Bacterial Type Strains, Phase II (KMG-II): from individual species to whole genera.</title>
        <authorList>
            <person name="Goeker M."/>
        </authorList>
    </citation>
    <scope>NUCLEOTIDE SEQUENCE [LARGE SCALE GENOMIC DNA]</scope>
    <source>
        <strain evidence="2 3">DSM 21226</strain>
    </source>
</reference>
<dbReference type="Pfam" id="PF12766">
    <property type="entry name" value="Pyridox_oxase_2"/>
    <property type="match status" value="1"/>
</dbReference>
<sequence length="194" mass="21105">MGSDRSGDELWAQGTALWAELVRAAGTRGHPWRQPVLATSCPVRGAQARTVVLRDVDPAARVLIVYTDTRTPKVAQLAHDPRAQIVCWSAVLGWQLRLGCVVTSESDGLDVTSRWAMLRHTRAAQDYLSPLAPGSVLSAPGDATESAPGAVRGTFTLLRAQVLEMDWLSLDPDGHRRAVFDYRDAAPSARWLVP</sequence>
<keyword evidence="3" id="KW-1185">Reference proteome</keyword>
<dbReference type="GO" id="GO:0010181">
    <property type="term" value="F:FMN binding"/>
    <property type="evidence" value="ECO:0007669"/>
    <property type="project" value="InterPro"/>
</dbReference>
<dbReference type="InterPro" id="IPR012349">
    <property type="entry name" value="Split_barrel_FMN-bd"/>
</dbReference>
<dbReference type="SUPFAM" id="SSF50475">
    <property type="entry name" value="FMN-binding split barrel"/>
    <property type="match status" value="1"/>
</dbReference>
<evidence type="ECO:0000313" key="3">
    <source>
        <dbReference type="Proteomes" id="UP000518288"/>
    </source>
</evidence>
<dbReference type="InterPro" id="IPR024624">
    <property type="entry name" value="Pyridox_Oxase_Alr4036_FMN-bd"/>
</dbReference>
<dbReference type="Proteomes" id="UP000518288">
    <property type="component" value="Unassembled WGS sequence"/>
</dbReference>
<evidence type="ECO:0000313" key="2">
    <source>
        <dbReference type="EMBL" id="NYG32312.1"/>
    </source>
</evidence>
<organism evidence="2 3">
    <name type="scientific">Sphaerotilus montanus</name>
    <dbReference type="NCBI Taxonomy" id="522889"/>
    <lineage>
        <taxon>Bacteria</taxon>
        <taxon>Pseudomonadati</taxon>
        <taxon>Pseudomonadota</taxon>
        <taxon>Betaproteobacteria</taxon>
        <taxon>Burkholderiales</taxon>
        <taxon>Sphaerotilaceae</taxon>
        <taxon>Sphaerotilus</taxon>
    </lineage>
</organism>
<dbReference type="Gene3D" id="2.30.110.10">
    <property type="entry name" value="Electron Transport, Fmn-binding Protein, Chain A"/>
    <property type="match status" value="1"/>
</dbReference>
<protein>
    <recommendedName>
        <fullName evidence="1">Pyridoxamine 5'-phosphate oxidase Alr4036 family FMN-binding domain-containing protein</fullName>
    </recommendedName>
</protein>
<gene>
    <name evidence="2" type="ORF">BDD16_001298</name>
</gene>
<proteinExistence type="predicted"/>
<dbReference type="EMBL" id="JACCFH010000001">
    <property type="protein sequence ID" value="NYG32312.1"/>
    <property type="molecule type" value="Genomic_DNA"/>
</dbReference>
<name>A0A7Y9QZT5_9BURK</name>
<dbReference type="AlphaFoldDB" id="A0A7Y9QZT5"/>
<accession>A0A7Y9QZT5</accession>